<dbReference type="Pfam" id="PF08765">
    <property type="entry name" value="Mor"/>
    <property type="match status" value="1"/>
</dbReference>
<protein>
    <recommendedName>
        <fullName evidence="1">Mor transcription activator domain-containing protein</fullName>
    </recommendedName>
</protein>
<keyword evidence="3" id="KW-1185">Reference proteome</keyword>
<dbReference type="Proteomes" id="UP001299409">
    <property type="component" value="Unassembled WGS sequence"/>
</dbReference>
<evidence type="ECO:0000259" key="1">
    <source>
        <dbReference type="Pfam" id="PF08765"/>
    </source>
</evidence>
<dbReference type="Gene3D" id="1.10.10.60">
    <property type="entry name" value="Homeodomain-like"/>
    <property type="match status" value="1"/>
</dbReference>
<dbReference type="InterPro" id="IPR014875">
    <property type="entry name" value="Mor_transcription_activator"/>
</dbReference>
<gene>
    <name evidence="2" type="ORF">LIP50_05570</name>
</gene>
<dbReference type="SUPFAM" id="SSF46689">
    <property type="entry name" value="Homeodomain-like"/>
    <property type="match status" value="1"/>
</dbReference>
<evidence type="ECO:0000313" key="2">
    <source>
        <dbReference type="EMBL" id="MCB5445672.1"/>
    </source>
</evidence>
<comment type="caution">
    <text evidence="2">The sequence shown here is derived from an EMBL/GenBank/DDBJ whole genome shotgun (WGS) entry which is preliminary data.</text>
</comment>
<dbReference type="InterPro" id="IPR052411">
    <property type="entry name" value="c-mor_Regulatory_Protein"/>
</dbReference>
<dbReference type="InterPro" id="IPR009057">
    <property type="entry name" value="Homeodomain-like_sf"/>
</dbReference>
<dbReference type="PANTHER" id="PTHR37812:SF1">
    <property type="entry name" value="MU-LIKE PROPHAGE FLUMU PROTEIN C"/>
    <property type="match status" value="1"/>
</dbReference>
<dbReference type="RefSeq" id="WP_048925710.1">
    <property type="nucleotide sequence ID" value="NZ_DBGCUX010000042.1"/>
</dbReference>
<accession>A0ABS8CXT2</accession>
<proteinExistence type="predicted"/>
<organism evidence="2 3">
    <name type="scientific">Intestinibacter bartlettii</name>
    <dbReference type="NCBI Taxonomy" id="261299"/>
    <lineage>
        <taxon>Bacteria</taxon>
        <taxon>Bacillati</taxon>
        <taxon>Bacillota</taxon>
        <taxon>Clostridia</taxon>
        <taxon>Peptostreptococcales</taxon>
        <taxon>Peptostreptococcaceae</taxon>
        <taxon>Intestinibacter</taxon>
    </lineage>
</organism>
<reference evidence="2 3" key="1">
    <citation type="submission" date="2021-10" db="EMBL/GenBank/DDBJ databases">
        <title>Collection of gut derived symbiotic bacterial strains cultured from healthy donors.</title>
        <authorList>
            <person name="Lin H."/>
            <person name="Littmann E."/>
            <person name="Claire K."/>
            <person name="Pamer E."/>
        </authorList>
    </citation>
    <scope>NUCLEOTIDE SEQUENCE [LARGE SCALE GENOMIC DNA]</scope>
    <source>
        <strain evidence="2 3">MSK.17.68</strain>
    </source>
</reference>
<feature type="domain" description="Mor transcription activator" evidence="1">
    <location>
        <begin position="12"/>
        <end position="86"/>
    </location>
</feature>
<name>A0ABS8CXT2_9FIRM</name>
<dbReference type="EMBL" id="JAJBMB010000004">
    <property type="protein sequence ID" value="MCB5445672.1"/>
    <property type="molecule type" value="Genomic_DNA"/>
</dbReference>
<sequence length="94" mass="11116">MKKSNWEIMEGIIGKKKAKEVRRSLGGENTYVPKEGEEDDIKARNDKIYEKFLSGKSIKELAREYSMTTKWIRNILKSYEQSRNEENDDNINRN</sequence>
<dbReference type="PANTHER" id="PTHR37812">
    <property type="entry name" value="MU-LIKE PROPHAGE FLUMU PROTEIN C"/>
    <property type="match status" value="1"/>
</dbReference>
<evidence type="ECO:0000313" key="3">
    <source>
        <dbReference type="Proteomes" id="UP001299409"/>
    </source>
</evidence>